<dbReference type="Gene3D" id="2.60.40.10">
    <property type="entry name" value="Immunoglobulins"/>
    <property type="match status" value="1"/>
</dbReference>
<dbReference type="Gene3D" id="3.40.50.1700">
    <property type="entry name" value="Glycoside hydrolase family 3 C-terminal domain"/>
    <property type="match status" value="1"/>
</dbReference>
<dbReference type="InterPro" id="IPR051915">
    <property type="entry name" value="Cellulose_Degrad_GH3"/>
</dbReference>
<comment type="caution">
    <text evidence="3">The sequence shown here is derived from an EMBL/GenBank/DDBJ whole genome shotgun (WGS) entry which is preliminary data.</text>
</comment>
<dbReference type="Pfam" id="PF01915">
    <property type="entry name" value="Glyco_hydro_3_C"/>
    <property type="match status" value="1"/>
</dbReference>
<dbReference type="InterPro" id="IPR013783">
    <property type="entry name" value="Ig-like_fold"/>
</dbReference>
<protein>
    <submittedName>
        <fullName evidence="3">Beta-glucosidase</fullName>
    </submittedName>
</protein>
<dbReference type="Pfam" id="PF00933">
    <property type="entry name" value="Glyco_hydro_3"/>
    <property type="match status" value="1"/>
</dbReference>
<evidence type="ECO:0000256" key="1">
    <source>
        <dbReference type="ARBA" id="ARBA00022801"/>
    </source>
</evidence>
<organism evidence="3 4">
    <name type="scientific">Streptomyces dioscori</name>
    <dbReference type="NCBI Taxonomy" id="2109333"/>
    <lineage>
        <taxon>Bacteria</taxon>
        <taxon>Bacillati</taxon>
        <taxon>Actinomycetota</taxon>
        <taxon>Actinomycetes</taxon>
        <taxon>Kitasatosporales</taxon>
        <taxon>Streptomycetaceae</taxon>
        <taxon>Streptomyces</taxon>
        <taxon>Streptomyces aurantiacus group</taxon>
    </lineage>
</organism>
<dbReference type="Gene3D" id="3.20.20.300">
    <property type="entry name" value="Glycoside hydrolase, family 3, N-terminal domain"/>
    <property type="match status" value="1"/>
</dbReference>
<dbReference type="RefSeq" id="WP_107017156.1">
    <property type="nucleotide sequence ID" value="NZ_KZ679042.1"/>
</dbReference>
<dbReference type="AlphaFoldDB" id="A0A2P8Q8F0"/>
<sequence length="757" mass="79680">MTGHVYRDPDAPVEDRVRDLLGRMTLQEKVGQVNQRLYGWDAYERTASGEYRLTDAFRTEVADGDGMGALYGLQRADPWSGVGFADGITAADGARVSDDVQRHVVENTRLGVPVLFVEEVPHGHQALDGTLLPVNLGVGATWDPDLYEAAAEAAGAELRARGGHVALVSALDLVRDPRWGRAEECFGEDPYLAARFTEALVRGMRRADTAVVLKHFAGQGATIGGRNSAATELGPRELHEIHLAAARAGVRAGAAGVMAAYNELDGLPCVANRPLLTGLLREQWDYDGIVMADGGAIDRLVRLTGDPVAAGAMALSAGCDLSLWDACFPRLAEAVTRGLVPEATLDTAVARVLTLKFRLGLFERPYASGRPAHETPNPVRELSERIARASVVLLEHDGDTLPLGPAARRIAVLGPDADSVPHQIGDYTAPQRPGTGVTVLQGIREAAPDGVEVTHAAGCALTGADLSALPEAVALAAASEVAVLVLGGSSARDGETTFDDNGAAQVGSATPSGMTCGEGVDLAELSLPVAQLRLIDAVADTGTPVVVVLVQGRPHALPDLSRTAGAVLSAWYPGPWGGRAVADVLFGRAEPEGRLPVSVPRSAGQLPVFYNGKDHRYRGYVDQPASARHPFGHGLSYTTVSYGEPKLSRTSVSLDAPALTCAVTVTNTGRRPVRETVQLYVRRLSGGSSWPRTRELRGFTRVRLAPGESAEAVFDVDADMLGSVTRDLTVGVEAGELLLETGPSSDRTSGTPLTVGP</sequence>
<proteinExistence type="predicted"/>
<dbReference type="OrthoDB" id="9803863at2"/>
<dbReference type="InterPro" id="IPR036881">
    <property type="entry name" value="Glyco_hydro_3_C_sf"/>
</dbReference>
<name>A0A2P8Q8F0_9ACTN</name>
<dbReference type="InterPro" id="IPR002772">
    <property type="entry name" value="Glyco_hydro_3_C"/>
</dbReference>
<keyword evidence="4" id="KW-1185">Reference proteome</keyword>
<evidence type="ECO:0000259" key="2">
    <source>
        <dbReference type="SMART" id="SM01217"/>
    </source>
</evidence>
<dbReference type="GO" id="GO:0009251">
    <property type="term" value="P:glucan catabolic process"/>
    <property type="evidence" value="ECO:0007669"/>
    <property type="project" value="TreeGrafter"/>
</dbReference>
<dbReference type="InterPro" id="IPR026891">
    <property type="entry name" value="Fn3-like"/>
</dbReference>
<dbReference type="PRINTS" id="PR00133">
    <property type="entry name" value="GLHYDRLASE3"/>
</dbReference>
<dbReference type="PANTHER" id="PTHR30620:SF123">
    <property type="entry name" value="BETA-XYLOSIDASE"/>
    <property type="match status" value="1"/>
</dbReference>
<keyword evidence="1" id="KW-0378">Hydrolase</keyword>
<feature type="domain" description="Fibronectin type III-like" evidence="2">
    <location>
        <begin position="675"/>
        <end position="745"/>
    </location>
</feature>
<evidence type="ECO:0000313" key="3">
    <source>
        <dbReference type="EMBL" id="PSM42519.1"/>
    </source>
</evidence>
<dbReference type="Proteomes" id="UP000240429">
    <property type="component" value="Unassembled WGS sequence"/>
</dbReference>
<dbReference type="SMART" id="SM01217">
    <property type="entry name" value="Fn3_like"/>
    <property type="match status" value="1"/>
</dbReference>
<reference evidence="3 4" key="1">
    <citation type="submission" date="2018-03" db="EMBL/GenBank/DDBJ databases">
        <title>Streptomyces dioscori sp. nov., a novel endophytic actinobacterium isolated from bulbil of Dioscorea bulbifera L.</title>
        <authorList>
            <person name="Zhikuan W."/>
        </authorList>
    </citation>
    <scope>NUCLEOTIDE SEQUENCE [LARGE SCALE GENOMIC DNA]</scope>
    <source>
        <strain evidence="3 4">A217</strain>
    </source>
</reference>
<evidence type="ECO:0000313" key="4">
    <source>
        <dbReference type="Proteomes" id="UP000240429"/>
    </source>
</evidence>
<gene>
    <name evidence="3" type="ORF">C6Y14_15020</name>
</gene>
<dbReference type="Pfam" id="PF14310">
    <property type="entry name" value="Fn3-like"/>
    <property type="match status" value="1"/>
</dbReference>
<dbReference type="GO" id="GO:0008422">
    <property type="term" value="F:beta-glucosidase activity"/>
    <property type="evidence" value="ECO:0007669"/>
    <property type="project" value="TreeGrafter"/>
</dbReference>
<dbReference type="InterPro" id="IPR017853">
    <property type="entry name" value="GH"/>
</dbReference>
<dbReference type="EMBL" id="PYBJ01000008">
    <property type="protein sequence ID" value="PSM42519.1"/>
    <property type="molecule type" value="Genomic_DNA"/>
</dbReference>
<dbReference type="SUPFAM" id="SSF52279">
    <property type="entry name" value="Beta-D-glucan exohydrolase, C-terminal domain"/>
    <property type="match status" value="1"/>
</dbReference>
<dbReference type="SUPFAM" id="SSF51445">
    <property type="entry name" value="(Trans)glycosidases"/>
    <property type="match status" value="1"/>
</dbReference>
<dbReference type="InterPro" id="IPR036962">
    <property type="entry name" value="Glyco_hydro_3_N_sf"/>
</dbReference>
<accession>A0A2P8Q8F0</accession>
<dbReference type="PANTHER" id="PTHR30620">
    <property type="entry name" value="PERIPLASMIC BETA-GLUCOSIDASE-RELATED"/>
    <property type="match status" value="1"/>
</dbReference>
<dbReference type="InterPro" id="IPR001764">
    <property type="entry name" value="Glyco_hydro_3_N"/>
</dbReference>